<sequence length="496" mass="55846">MRNCVDLPNLEDRVSSGTLKLMSSTGIIRKGGGVTHDSIFGELVYCWLRDGFLIHNHQIRIMGRDNSYDRLGSDEENDFLPKDVGPRRFVRDLIGFFILGLLNNFAYAVMYSAASEIVDPYNLPLAVVVLFNMLPGFISTLIAPFFVDVIPYWIRVVFVSASAIFGFIFVALPAELRFLDGHNAGQLAIILFGVSLGSISSSFGEITFLSYSATYHKSVISAFSSGTGGAGIAGSFSYMLLKEVIGLSLQTTLYILCPFPIILALSYFFILSKPEDRLLPAVGENSNLIPAIPDRMEDPEDKRSLTLHERFVLIVKLLPFTTPLFLVYFMEYLINSLFVFLLFPDQTDIPKLRQDKFIYTTYITIYQVGVFISRSSVELLPIRNLWFPAIAQTINCILVFTFILKHYLHNHAVWFVFVLVLWEGFMGGAIYVNTYWRVSQEFKGREKEFCLGAIAMSYGLSITIAALVSIFITQPLCGWQPKEGEFGFPEACKKNK</sequence>
<dbReference type="PRINTS" id="PR01315">
    <property type="entry name" value="BATTENIN"/>
</dbReference>
<dbReference type="InterPro" id="IPR036259">
    <property type="entry name" value="MFS_trans_sf"/>
</dbReference>
<feature type="transmembrane region" description="Helical" evidence="7">
    <location>
        <begin position="184"/>
        <end position="203"/>
    </location>
</feature>
<evidence type="ECO:0000313" key="8">
    <source>
        <dbReference type="EMBL" id="PRP79084.1"/>
    </source>
</evidence>
<dbReference type="SUPFAM" id="SSF103473">
    <property type="entry name" value="MFS general substrate transporter"/>
    <property type="match status" value="1"/>
</dbReference>
<gene>
    <name evidence="8" type="ORF">PROFUN_13146</name>
</gene>
<feature type="transmembrane region" description="Helical" evidence="7">
    <location>
        <begin position="411"/>
        <end position="431"/>
    </location>
</feature>
<keyword evidence="5 7" id="KW-1133">Transmembrane helix</keyword>
<dbReference type="AlphaFoldDB" id="A0A2P6N558"/>
<dbReference type="Gene3D" id="1.20.1250.20">
    <property type="entry name" value="MFS general substrate transporter like domains"/>
    <property type="match status" value="1"/>
</dbReference>
<feature type="transmembrane region" description="Helical" evidence="7">
    <location>
        <begin position="125"/>
        <end position="146"/>
    </location>
</feature>
<feature type="transmembrane region" description="Helical" evidence="7">
    <location>
        <begin position="385"/>
        <end position="404"/>
    </location>
</feature>
<dbReference type="EMBL" id="MDYQ01000197">
    <property type="protein sequence ID" value="PRP79084.1"/>
    <property type="molecule type" value="Genomic_DNA"/>
</dbReference>
<evidence type="ECO:0000256" key="4">
    <source>
        <dbReference type="ARBA" id="ARBA00022692"/>
    </source>
</evidence>
<comment type="caution">
    <text evidence="8">The sequence shown here is derived from an EMBL/GenBank/DDBJ whole genome shotgun (WGS) entry which is preliminary data.</text>
</comment>
<feature type="transmembrane region" description="Helical" evidence="7">
    <location>
        <begin position="253"/>
        <end position="270"/>
    </location>
</feature>
<name>A0A2P6N558_9EUKA</name>
<protein>
    <recommendedName>
        <fullName evidence="7">Battenin</fullName>
    </recommendedName>
</protein>
<evidence type="ECO:0000256" key="5">
    <source>
        <dbReference type="ARBA" id="ARBA00022989"/>
    </source>
</evidence>
<evidence type="ECO:0000313" key="9">
    <source>
        <dbReference type="Proteomes" id="UP000241769"/>
    </source>
</evidence>
<feature type="transmembrane region" description="Helical" evidence="7">
    <location>
        <begin position="93"/>
        <end position="113"/>
    </location>
</feature>
<keyword evidence="4 7" id="KW-0812">Transmembrane</keyword>
<comment type="subcellular location">
    <subcellularLocation>
        <location evidence="1">Endomembrane system</location>
        <topology evidence="1">Multi-pass membrane protein</topology>
    </subcellularLocation>
    <subcellularLocation>
        <location evidence="7">Lysosome membrane</location>
        <topology evidence="7">Multi-pass membrane protein</topology>
    </subcellularLocation>
</comment>
<feature type="transmembrane region" description="Helical" evidence="7">
    <location>
        <begin position="451"/>
        <end position="472"/>
    </location>
</feature>
<evidence type="ECO:0000256" key="2">
    <source>
        <dbReference type="ARBA" id="ARBA00007467"/>
    </source>
</evidence>
<proteinExistence type="inferred from homology"/>
<evidence type="ECO:0000256" key="7">
    <source>
        <dbReference type="RuleBase" id="RU361113"/>
    </source>
</evidence>
<comment type="similarity">
    <text evidence="2 7">Belongs to the battenin family.</text>
</comment>
<dbReference type="PANTHER" id="PTHR10981">
    <property type="entry name" value="BATTENIN"/>
    <property type="match status" value="1"/>
</dbReference>
<dbReference type="PANTHER" id="PTHR10981:SF0">
    <property type="entry name" value="BATTENIN"/>
    <property type="match status" value="1"/>
</dbReference>
<evidence type="ECO:0000256" key="1">
    <source>
        <dbReference type="ARBA" id="ARBA00004127"/>
    </source>
</evidence>
<dbReference type="STRING" id="1890364.A0A2P6N558"/>
<accession>A0A2P6N558</accession>
<keyword evidence="9" id="KW-1185">Reference proteome</keyword>
<keyword evidence="3" id="KW-0813">Transport</keyword>
<keyword evidence="7" id="KW-0458">Lysosome</keyword>
<feature type="transmembrane region" description="Helical" evidence="7">
    <location>
        <begin position="356"/>
        <end position="373"/>
    </location>
</feature>
<keyword evidence="6 7" id="KW-0472">Membrane</keyword>
<dbReference type="GO" id="GO:0005765">
    <property type="term" value="C:lysosomal membrane"/>
    <property type="evidence" value="ECO:0007669"/>
    <property type="project" value="UniProtKB-SubCell"/>
</dbReference>
<feature type="transmembrane region" description="Helical" evidence="7">
    <location>
        <begin position="152"/>
        <end position="172"/>
    </location>
</feature>
<dbReference type="InParanoid" id="A0A2P6N558"/>
<dbReference type="GO" id="GO:0051453">
    <property type="term" value="P:regulation of intracellular pH"/>
    <property type="evidence" value="ECO:0007669"/>
    <property type="project" value="TreeGrafter"/>
</dbReference>
<evidence type="ECO:0000256" key="6">
    <source>
        <dbReference type="ARBA" id="ARBA00023136"/>
    </source>
</evidence>
<dbReference type="FunCoup" id="A0A2P6N558">
    <property type="interactions" value="55"/>
</dbReference>
<dbReference type="GO" id="GO:0012505">
    <property type="term" value="C:endomembrane system"/>
    <property type="evidence" value="ECO:0007669"/>
    <property type="project" value="UniProtKB-SubCell"/>
</dbReference>
<reference evidence="8 9" key="1">
    <citation type="journal article" date="2018" name="Genome Biol. Evol.">
        <title>Multiple Roots of Fruiting Body Formation in Amoebozoa.</title>
        <authorList>
            <person name="Hillmann F."/>
            <person name="Forbes G."/>
            <person name="Novohradska S."/>
            <person name="Ferling I."/>
            <person name="Riege K."/>
            <person name="Groth M."/>
            <person name="Westermann M."/>
            <person name="Marz M."/>
            <person name="Spaller T."/>
            <person name="Winckler T."/>
            <person name="Schaap P."/>
            <person name="Glockner G."/>
        </authorList>
    </citation>
    <scope>NUCLEOTIDE SEQUENCE [LARGE SCALE GENOMIC DNA]</scope>
    <source>
        <strain evidence="8 9">Jena</strain>
    </source>
</reference>
<dbReference type="Proteomes" id="UP000241769">
    <property type="component" value="Unassembled WGS sequence"/>
</dbReference>
<feature type="transmembrane region" description="Helical" evidence="7">
    <location>
        <begin position="223"/>
        <end position="241"/>
    </location>
</feature>
<dbReference type="OrthoDB" id="5965864at2759"/>
<dbReference type="Pfam" id="PF02487">
    <property type="entry name" value="CLN3"/>
    <property type="match status" value="1"/>
</dbReference>
<dbReference type="InterPro" id="IPR003492">
    <property type="entry name" value="Battenin_disease_Cln3"/>
</dbReference>
<organism evidence="8 9">
    <name type="scientific">Planoprotostelium fungivorum</name>
    <dbReference type="NCBI Taxonomy" id="1890364"/>
    <lineage>
        <taxon>Eukaryota</taxon>
        <taxon>Amoebozoa</taxon>
        <taxon>Evosea</taxon>
        <taxon>Variosea</taxon>
        <taxon>Cavosteliida</taxon>
        <taxon>Cavosteliaceae</taxon>
        <taxon>Planoprotostelium</taxon>
    </lineage>
</organism>
<evidence type="ECO:0000256" key="3">
    <source>
        <dbReference type="ARBA" id="ARBA00022448"/>
    </source>
</evidence>